<feature type="region of interest" description="Disordered" evidence="3">
    <location>
        <begin position="478"/>
        <end position="509"/>
    </location>
</feature>
<dbReference type="SUPFAM" id="SSF56954">
    <property type="entry name" value="Outer membrane efflux proteins (OEP)"/>
    <property type="match status" value="1"/>
</dbReference>
<dbReference type="PROSITE" id="PS51257">
    <property type="entry name" value="PROKAR_LIPOPROTEIN"/>
    <property type="match status" value="1"/>
</dbReference>
<keyword evidence="2" id="KW-0812">Transmembrane</keyword>
<comment type="similarity">
    <text evidence="1 2">Belongs to the outer membrane factor (OMF) (TC 1.B.17) family.</text>
</comment>
<keyword evidence="2" id="KW-0472">Membrane</keyword>
<name>A0A410H227_9GAMM</name>
<dbReference type="NCBIfam" id="TIGR01845">
    <property type="entry name" value="outer_NodT"/>
    <property type="match status" value="1"/>
</dbReference>
<dbReference type="Proteomes" id="UP000285478">
    <property type="component" value="Chromosome"/>
</dbReference>
<dbReference type="PANTHER" id="PTHR30203:SF31">
    <property type="entry name" value="RND EFFLUX SYSTEM, OUTER MEMBRANE LIPOPROTEIN, NODT"/>
    <property type="match status" value="1"/>
</dbReference>
<dbReference type="GO" id="GO:0009279">
    <property type="term" value="C:cell outer membrane"/>
    <property type="evidence" value="ECO:0007669"/>
    <property type="project" value="UniProtKB-SubCell"/>
</dbReference>
<dbReference type="InterPro" id="IPR010131">
    <property type="entry name" value="MdtP/NodT-like"/>
</dbReference>
<evidence type="ECO:0000256" key="2">
    <source>
        <dbReference type="RuleBase" id="RU362097"/>
    </source>
</evidence>
<organism evidence="4 5">
    <name type="scientific">Hydrogenovibrio thermophilus</name>
    <dbReference type="NCBI Taxonomy" id="265883"/>
    <lineage>
        <taxon>Bacteria</taxon>
        <taxon>Pseudomonadati</taxon>
        <taxon>Pseudomonadota</taxon>
        <taxon>Gammaproteobacteria</taxon>
        <taxon>Thiotrichales</taxon>
        <taxon>Piscirickettsiaceae</taxon>
        <taxon>Hydrogenovibrio</taxon>
    </lineage>
</organism>
<reference evidence="4 5" key="1">
    <citation type="journal article" date="2018" name="Environ. Microbiol.">
        <title>Genomes of ubiquitous marine and hypersaline Hydrogenovibrio, Thiomicrorhabdus and Thiomicrospira spp. encode a diversity of mechanisms to sustain chemolithoautotrophy in heterogeneous environments.</title>
        <authorList>
            <person name="Scott K.M."/>
            <person name="Williams J."/>
            <person name="Porter C.M.B."/>
            <person name="Russel S."/>
            <person name="Harmer T.L."/>
            <person name="Paul J.H."/>
            <person name="Antonen K.M."/>
            <person name="Bridges M.K."/>
            <person name="Camper G.J."/>
            <person name="Campla C.K."/>
            <person name="Casella L.G."/>
            <person name="Chase E."/>
            <person name="Conrad J.W."/>
            <person name="Cruz M.C."/>
            <person name="Dunlap D.S."/>
            <person name="Duran L."/>
            <person name="Fahsbender E.M."/>
            <person name="Goldsmith D.B."/>
            <person name="Keeley R.F."/>
            <person name="Kondoff M.R."/>
            <person name="Kussy B.I."/>
            <person name="Lane M.K."/>
            <person name="Lawler S."/>
            <person name="Leigh B.A."/>
            <person name="Lewis C."/>
            <person name="Lostal L.M."/>
            <person name="Marking D."/>
            <person name="Mancera P.A."/>
            <person name="McClenthan E.C."/>
            <person name="McIntyre E.A."/>
            <person name="Mine J.A."/>
            <person name="Modi S."/>
            <person name="Moore B.D."/>
            <person name="Morgan W.A."/>
            <person name="Nelson K.M."/>
            <person name="Nguyen K.N."/>
            <person name="Ogburn N."/>
            <person name="Parrino D.G."/>
            <person name="Pedapudi A.D."/>
            <person name="Pelham R.P."/>
            <person name="Preece A.M."/>
            <person name="Rampersad E.A."/>
            <person name="Richardson J.C."/>
            <person name="Rodgers C.M."/>
            <person name="Schaffer B.L."/>
            <person name="Sheridan N.E."/>
            <person name="Solone M.R."/>
            <person name="Staley Z.R."/>
            <person name="Tabuchi M."/>
            <person name="Waide R.J."/>
            <person name="Wanjugi P.W."/>
            <person name="Young S."/>
            <person name="Clum A."/>
            <person name="Daum C."/>
            <person name="Huntemann M."/>
            <person name="Ivanova N."/>
            <person name="Kyrpides N."/>
            <person name="Mikhailova N."/>
            <person name="Palaniappan K."/>
            <person name="Pillay M."/>
            <person name="Reddy T.B.K."/>
            <person name="Shapiro N."/>
            <person name="Stamatis D."/>
            <person name="Varghese N."/>
            <person name="Woyke T."/>
            <person name="Boden R."/>
            <person name="Freyermuth S.K."/>
            <person name="Kerfeld C.A."/>
        </authorList>
    </citation>
    <scope>NUCLEOTIDE SEQUENCE [LARGE SCALE GENOMIC DNA]</scope>
    <source>
        <strain evidence="4 5">JR-2</strain>
    </source>
</reference>
<evidence type="ECO:0000313" key="5">
    <source>
        <dbReference type="Proteomes" id="UP000285478"/>
    </source>
</evidence>
<accession>A0A410H227</accession>
<dbReference type="PANTHER" id="PTHR30203">
    <property type="entry name" value="OUTER MEMBRANE CATION EFFLUX PROTEIN"/>
    <property type="match status" value="1"/>
</dbReference>
<dbReference type="KEGG" id="htr:EPV75_04395"/>
<gene>
    <name evidence="4" type="ORF">EPV75_04395</name>
</gene>
<keyword evidence="2" id="KW-1134">Transmembrane beta strand</keyword>
<evidence type="ECO:0000256" key="1">
    <source>
        <dbReference type="ARBA" id="ARBA00007613"/>
    </source>
</evidence>
<feature type="compositionally biased region" description="Low complexity" evidence="3">
    <location>
        <begin position="479"/>
        <end position="490"/>
    </location>
</feature>
<protein>
    <submittedName>
        <fullName evidence="4">Efflux transporter outer membrane subunit</fullName>
    </submittedName>
</protein>
<dbReference type="EMBL" id="CP035033">
    <property type="protein sequence ID" value="QAB14965.1"/>
    <property type="molecule type" value="Genomic_DNA"/>
</dbReference>
<dbReference type="Pfam" id="PF02321">
    <property type="entry name" value="OEP"/>
    <property type="match status" value="2"/>
</dbReference>
<feature type="compositionally biased region" description="Polar residues" evidence="3">
    <location>
        <begin position="491"/>
        <end position="509"/>
    </location>
</feature>
<keyword evidence="2" id="KW-0449">Lipoprotein</keyword>
<feature type="region of interest" description="Disordered" evidence="3">
    <location>
        <begin position="37"/>
        <end position="62"/>
    </location>
</feature>
<keyword evidence="5" id="KW-1185">Reference proteome</keyword>
<comment type="subcellular location">
    <subcellularLocation>
        <location evidence="2">Cell outer membrane</location>
        <topology evidence="2">Lipid-anchor</topology>
    </subcellularLocation>
</comment>
<keyword evidence="2" id="KW-0564">Palmitate</keyword>
<dbReference type="Gene3D" id="1.20.1600.10">
    <property type="entry name" value="Outer membrane efflux proteins (OEP)"/>
    <property type="match status" value="1"/>
</dbReference>
<proteinExistence type="inferred from homology"/>
<evidence type="ECO:0000256" key="3">
    <source>
        <dbReference type="SAM" id="MobiDB-lite"/>
    </source>
</evidence>
<sequence>MAKQFIRGYSMKRTLIFFCMSTLVLSGCSSIGSREVPKETAPADWHSQSEKAPVEAQTPEQAQRAAQIPWWTELDDPLLNQLIQEAIQSNPDVLTAQSAIREARAYRKQARGALFPKVTASGGVGSSRNHDTDVTTDTYSAVLDASWEPDVFGANRSALSAADAQELASQADYADVLITLSAEVATNYVALRGYQAQLAVTEDSLKTWRETVQLTVWQQMAGMVTQLDVEQAKRSYEQTLASIPSLRQNIIEAQYQIAVLLGRQPENLPDGLGKSAPLPLSPESVFLPMPADVLRQRPDVRAAEQRVISAMAQTDVAKANRLPSFALGGSLAWNSTNLSDLFSVGSLVSSLTAGVAQTVFDGGQLAAQVEIQQEVEQQALLSYQKTVLAALQETENALSNLHNSRETYKALKRALNTSLLEEKLAIIQYEAGEANFTDVLDAQRTRLTLRKQSIEAQATELAQVITLSKAVAGNWAMKQAQQQNQAQQHQTEPNDVNQSGGSSNANNKP</sequence>
<dbReference type="InterPro" id="IPR003423">
    <property type="entry name" value="OMP_efflux"/>
</dbReference>
<dbReference type="GO" id="GO:0015562">
    <property type="term" value="F:efflux transmembrane transporter activity"/>
    <property type="evidence" value="ECO:0007669"/>
    <property type="project" value="InterPro"/>
</dbReference>
<dbReference type="AlphaFoldDB" id="A0A410H227"/>
<evidence type="ECO:0000313" key="4">
    <source>
        <dbReference type="EMBL" id="QAB14965.1"/>
    </source>
</evidence>
<dbReference type="Gene3D" id="2.20.200.10">
    <property type="entry name" value="Outer membrane efflux proteins (OEP)"/>
    <property type="match status" value="1"/>
</dbReference>